<dbReference type="InterPro" id="IPR036968">
    <property type="entry name" value="Enolpyruvate_Tfrase_sf"/>
</dbReference>
<evidence type="ECO:0000256" key="5">
    <source>
        <dbReference type="ARBA" id="ARBA00022679"/>
    </source>
</evidence>
<keyword evidence="17" id="KW-1185">Reference proteome</keyword>
<evidence type="ECO:0000256" key="8">
    <source>
        <dbReference type="ARBA" id="ARBA00023306"/>
    </source>
</evidence>
<dbReference type="KEGG" id="abac:LuPra_04201"/>
<dbReference type="GO" id="GO:0009252">
    <property type="term" value="P:peptidoglycan biosynthetic process"/>
    <property type="evidence" value="ECO:0007669"/>
    <property type="project" value="UniProtKB-UniRule"/>
</dbReference>
<evidence type="ECO:0000256" key="1">
    <source>
        <dbReference type="ARBA" id="ARBA00004496"/>
    </source>
</evidence>
<dbReference type="STRING" id="1855912.LuPra_04201"/>
<evidence type="ECO:0000256" key="2">
    <source>
        <dbReference type="ARBA" id="ARBA00004752"/>
    </source>
</evidence>
<evidence type="ECO:0000259" key="15">
    <source>
        <dbReference type="Pfam" id="PF00275"/>
    </source>
</evidence>
<feature type="domain" description="Enolpyruvate transferase" evidence="15">
    <location>
        <begin position="6"/>
        <end position="407"/>
    </location>
</feature>
<keyword evidence="7" id="KW-0573">Peptidoglycan synthesis</keyword>
<comment type="subcellular location">
    <subcellularLocation>
        <location evidence="1">Cytoplasm</location>
    </subcellularLocation>
</comment>
<evidence type="ECO:0000256" key="7">
    <source>
        <dbReference type="ARBA" id="ARBA00022984"/>
    </source>
</evidence>
<protein>
    <recommendedName>
        <fullName evidence="12 14">UDP-N-acetylglucosamine 1-carboxyvinyltransferase</fullName>
        <ecNumber evidence="11 14">2.5.1.7</ecNumber>
    </recommendedName>
</protein>
<evidence type="ECO:0000256" key="10">
    <source>
        <dbReference type="ARBA" id="ARBA00038367"/>
    </source>
</evidence>
<sequence length="418" mass="43955">MSVLCVQGGRRLEGVVTVGGNKNAALPLIVASLLTTEPVTLHNVPRIRDVDVLLELLQGLGSTVEGHGTSTLVLRGAERPGATPDGQLVGRVRASLLLMGPLLARCGQVHLAPPGGDFPSRRTLSTHVQALTALGARPVEGAGHAFEAPDGLRGASFYLDEASVTATELAVLAAVTAHGETEIRHAATEPHVIELCALLSAMGARIEGAGSSRLRVHGVSKLGGATHTLRGDYIEAGTWAVIAAVTRGAIEVRGAEPEDLEPIVSVLQRMQVPCDMSDGAVHVRAGRCVATGRLVTGLWPGFPSDMVSLFTVLATQAQGRTLIHDWMYELRLFALEQLSGMRADIFLCDSHRMVVTGPTPLRGRHLDTRDLRSGMALIAAALAADGESVVGPLETVERGYAQVVERLTALGAVVARED</sequence>
<evidence type="ECO:0000313" key="16">
    <source>
        <dbReference type="EMBL" id="AMY10957.1"/>
    </source>
</evidence>
<evidence type="ECO:0000256" key="12">
    <source>
        <dbReference type="ARBA" id="ARBA00039754"/>
    </source>
</evidence>
<dbReference type="OrthoDB" id="9803760at2"/>
<keyword evidence="8" id="KW-0131">Cell cycle</keyword>
<evidence type="ECO:0000256" key="6">
    <source>
        <dbReference type="ARBA" id="ARBA00022960"/>
    </source>
</evidence>
<dbReference type="CDD" id="cd01555">
    <property type="entry name" value="UdpNAET"/>
    <property type="match status" value="1"/>
</dbReference>
<dbReference type="InterPro" id="IPR013792">
    <property type="entry name" value="RNA3'P_cycl/enolpyr_Trfase_a/b"/>
</dbReference>
<accession>A0A143PQG1</accession>
<keyword evidence="3" id="KW-0963">Cytoplasm</keyword>
<evidence type="ECO:0000256" key="9">
    <source>
        <dbReference type="ARBA" id="ARBA00023316"/>
    </source>
</evidence>
<organism evidence="16 17">
    <name type="scientific">Luteitalea pratensis</name>
    <dbReference type="NCBI Taxonomy" id="1855912"/>
    <lineage>
        <taxon>Bacteria</taxon>
        <taxon>Pseudomonadati</taxon>
        <taxon>Acidobacteriota</taxon>
        <taxon>Vicinamibacteria</taxon>
        <taxon>Vicinamibacterales</taxon>
        <taxon>Vicinamibacteraceae</taxon>
        <taxon>Luteitalea</taxon>
    </lineage>
</organism>
<keyword evidence="5 16" id="KW-0808">Transferase</keyword>
<dbReference type="PATRIC" id="fig|1813736.3.peg.4440"/>
<keyword evidence="4" id="KW-0132">Cell division</keyword>
<dbReference type="GO" id="GO:0071555">
    <property type="term" value="P:cell wall organization"/>
    <property type="evidence" value="ECO:0007669"/>
    <property type="project" value="UniProtKB-KW"/>
</dbReference>
<evidence type="ECO:0000256" key="4">
    <source>
        <dbReference type="ARBA" id="ARBA00022618"/>
    </source>
</evidence>
<dbReference type="InterPro" id="IPR005750">
    <property type="entry name" value="UDP_GlcNAc_COvinyl_MurA"/>
</dbReference>
<dbReference type="GO" id="GO:0008760">
    <property type="term" value="F:UDP-N-acetylglucosamine 1-carboxyvinyltransferase activity"/>
    <property type="evidence" value="ECO:0007669"/>
    <property type="project" value="UniProtKB-UniRule"/>
</dbReference>
<evidence type="ECO:0000256" key="14">
    <source>
        <dbReference type="NCBIfam" id="TIGR01072"/>
    </source>
</evidence>
<dbReference type="InterPro" id="IPR001986">
    <property type="entry name" value="Enolpyruvate_Tfrase_dom"/>
</dbReference>
<dbReference type="Proteomes" id="UP000076079">
    <property type="component" value="Chromosome"/>
</dbReference>
<gene>
    <name evidence="16" type="primary">murAA</name>
    <name evidence="16" type="ORF">LuPra_04201</name>
</gene>
<evidence type="ECO:0000256" key="11">
    <source>
        <dbReference type="ARBA" id="ARBA00039108"/>
    </source>
</evidence>
<dbReference type="Gene3D" id="3.65.10.10">
    <property type="entry name" value="Enolpyruvate transferase domain"/>
    <property type="match status" value="2"/>
</dbReference>
<dbReference type="GO" id="GO:0019277">
    <property type="term" value="P:UDP-N-acetylgalactosamine biosynthetic process"/>
    <property type="evidence" value="ECO:0007669"/>
    <property type="project" value="InterPro"/>
</dbReference>
<evidence type="ECO:0000256" key="3">
    <source>
        <dbReference type="ARBA" id="ARBA00022490"/>
    </source>
</evidence>
<comment type="similarity">
    <text evidence="10">Belongs to the EPSP synthase family. MurA subfamily.</text>
</comment>
<proteinExistence type="inferred from homology"/>
<keyword evidence="9" id="KW-0961">Cell wall biogenesis/degradation</keyword>
<dbReference type="EC" id="2.5.1.7" evidence="11 14"/>
<name>A0A143PQG1_LUTPR</name>
<reference evidence="16 17" key="1">
    <citation type="journal article" date="2016" name="Genome Announc.">
        <title>First Complete Genome Sequence of a Subdivision 6 Acidobacterium Strain.</title>
        <authorList>
            <person name="Huang S."/>
            <person name="Vieira S."/>
            <person name="Bunk B."/>
            <person name="Riedel T."/>
            <person name="Sproer C."/>
            <person name="Overmann J."/>
        </authorList>
    </citation>
    <scope>NUCLEOTIDE SEQUENCE [LARGE SCALE GENOMIC DNA]</scope>
    <source>
        <strain evidence="17">DSM 100886 HEG_-6_39</strain>
    </source>
</reference>
<dbReference type="NCBIfam" id="NF006873">
    <property type="entry name" value="PRK09369.1"/>
    <property type="match status" value="1"/>
</dbReference>
<comment type="pathway">
    <text evidence="2">Cell wall biogenesis; peptidoglycan biosynthesis.</text>
</comment>
<reference evidence="17" key="2">
    <citation type="submission" date="2016-04" db="EMBL/GenBank/DDBJ databases">
        <title>First Complete Genome Sequence of a Subdivision 6 Acidobacterium.</title>
        <authorList>
            <person name="Huang S."/>
            <person name="Vieira S."/>
            <person name="Bunk B."/>
            <person name="Riedel T."/>
            <person name="Sproeer C."/>
            <person name="Overmann J."/>
        </authorList>
    </citation>
    <scope>NUCLEOTIDE SEQUENCE [LARGE SCALE GENOMIC DNA]</scope>
    <source>
        <strain evidence="17">DSM 100886 HEG_-6_39</strain>
    </source>
</reference>
<dbReference type="GO" id="GO:0008360">
    <property type="term" value="P:regulation of cell shape"/>
    <property type="evidence" value="ECO:0007669"/>
    <property type="project" value="UniProtKB-KW"/>
</dbReference>
<dbReference type="InterPro" id="IPR050068">
    <property type="entry name" value="MurA_subfamily"/>
</dbReference>
<dbReference type="AlphaFoldDB" id="A0A143PQG1"/>
<evidence type="ECO:0000256" key="13">
    <source>
        <dbReference type="ARBA" id="ARBA00047527"/>
    </source>
</evidence>
<dbReference type="RefSeq" id="WP_110172549.1">
    <property type="nucleotide sequence ID" value="NZ_CP015136.1"/>
</dbReference>
<dbReference type="GO" id="GO:0051301">
    <property type="term" value="P:cell division"/>
    <property type="evidence" value="ECO:0007669"/>
    <property type="project" value="UniProtKB-KW"/>
</dbReference>
<dbReference type="PANTHER" id="PTHR43783:SF1">
    <property type="entry name" value="UDP-N-ACETYLGLUCOSAMINE 1-CARBOXYVINYLTRANSFERASE"/>
    <property type="match status" value="1"/>
</dbReference>
<dbReference type="NCBIfam" id="TIGR01072">
    <property type="entry name" value="murA"/>
    <property type="match status" value="1"/>
</dbReference>
<keyword evidence="6" id="KW-0133">Cell shape</keyword>
<dbReference type="GO" id="GO:0005737">
    <property type="term" value="C:cytoplasm"/>
    <property type="evidence" value="ECO:0007669"/>
    <property type="project" value="UniProtKB-SubCell"/>
</dbReference>
<dbReference type="PANTHER" id="PTHR43783">
    <property type="entry name" value="UDP-N-ACETYLGLUCOSAMINE 1-CARBOXYVINYLTRANSFERASE"/>
    <property type="match status" value="1"/>
</dbReference>
<dbReference type="Pfam" id="PF00275">
    <property type="entry name" value="EPSP_synthase"/>
    <property type="match status" value="1"/>
</dbReference>
<dbReference type="EMBL" id="CP015136">
    <property type="protein sequence ID" value="AMY10957.1"/>
    <property type="molecule type" value="Genomic_DNA"/>
</dbReference>
<evidence type="ECO:0000313" key="17">
    <source>
        <dbReference type="Proteomes" id="UP000076079"/>
    </source>
</evidence>
<dbReference type="SUPFAM" id="SSF55205">
    <property type="entry name" value="EPT/RTPC-like"/>
    <property type="match status" value="1"/>
</dbReference>
<comment type="catalytic activity">
    <reaction evidence="13">
        <text>phosphoenolpyruvate + UDP-N-acetyl-alpha-D-glucosamine = UDP-N-acetyl-3-O-(1-carboxyvinyl)-alpha-D-glucosamine + phosphate</text>
        <dbReference type="Rhea" id="RHEA:18681"/>
        <dbReference type="ChEBI" id="CHEBI:43474"/>
        <dbReference type="ChEBI" id="CHEBI:57705"/>
        <dbReference type="ChEBI" id="CHEBI:58702"/>
        <dbReference type="ChEBI" id="CHEBI:68483"/>
        <dbReference type="EC" id="2.5.1.7"/>
    </reaction>
</comment>